<feature type="region of interest" description="Disordered" evidence="18">
    <location>
        <begin position="384"/>
        <end position="411"/>
    </location>
</feature>
<evidence type="ECO:0000256" key="2">
    <source>
        <dbReference type="ARBA" id="ARBA00004322"/>
    </source>
</evidence>
<dbReference type="Pfam" id="PF13639">
    <property type="entry name" value="zf-RING_2"/>
    <property type="match status" value="1"/>
</dbReference>
<dbReference type="PANTHER" id="PTHR16047:SF7">
    <property type="entry name" value="E3 UBIQUITIN-PROTEIN LIGASE RFWD3"/>
    <property type="match status" value="1"/>
</dbReference>
<dbReference type="SUPFAM" id="SSF50978">
    <property type="entry name" value="WD40 repeat-like"/>
    <property type="match status" value="1"/>
</dbReference>
<keyword evidence="10" id="KW-0227">DNA damage</keyword>
<evidence type="ECO:0000256" key="16">
    <source>
        <dbReference type="PROSITE-ProRule" id="PRU00175"/>
    </source>
</evidence>
<dbReference type="InterPro" id="IPR001680">
    <property type="entry name" value="WD40_rpt"/>
</dbReference>
<dbReference type="GO" id="GO:0061630">
    <property type="term" value="F:ubiquitin protein ligase activity"/>
    <property type="evidence" value="ECO:0007669"/>
    <property type="project" value="UniProtKB-EC"/>
</dbReference>
<evidence type="ECO:0000256" key="17">
    <source>
        <dbReference type="SAM" id="Coils"/>
    </source>
</evidence>
<dbReference type="InterPro" id="IPR056527">
    <property type="entry name" value="WD40_RFWD3"/>
</dbReference>
<sequence length="750" mass="82251">MDDSGSDDINVVSSDDDRDEDDDRELIDDDDVIVSDNDDDDDVIVSDNDDGVTDEEEGDVEVISTDGAPSDHGSPGDDEVVVVESNVLVEESSDDEESTDGEDERGQEAEEDTVEAEGIRAQSAADLQVQPATSVTDRLSQPGPSQNPPQRPEGITLVQTPSASGENAASSAPDVDLPGPSGSQNTPVAGPSSSQTQNTSLNDFQTPVLRRPGMSAVLAAATASSNESIVEFRSPKRRRIMSPEKSTDKGDGKSTADEDDDDGNNCSICFEPWDNSGKHRLSSLKCGHLFGLSCIEKWLKGQGGKCPSCNEKAKMKDIRVIYAKAIKMMDTTERDRALHELEKEKEQRRRAELEAAQVRLQCQQCMDEGRRLREELDRLRGELSSMRSHRGGGVPLSQASQSQPSSSQVLQGRFTHDKTVKIWEGGQCRVLAHCPSMAALVMSQPSANRLFPGYGVKKLSCLDFKTSSYMTLHQKALRAISFHPTVDDGILLSVSMDKTVKLTSMLTNTVVQTYNTTLPLWSCEWNADNQNYFYVGQQNGRVLEFDTRNTAAHVRELNEEGSKSPVVALQYMSRNINAAFKPGGLIVGQLDRVSFFEAKGDNEHRLHILPLEGNLTSLNVDPSTRHMLASFRPTAKHPTVRHQLCELTSTQALGDTVISCNGVHTFHGGRAQSVLGRTMLLPHPADESRLLVVAGDEQTESTHLWDTGTSQLVQRLPCQGVPVDFSTFTHNNKTYLAALTDKFLKLHRWN</sequence>
<evidence type="ECO:0000313" key="21">
    <source>
        <dbReference type="Proteomes" id="UP001374579"/>
    </source>
</evidence>
<keyword evidence="11 16" id="KW-0479">Metal-binding</keyword>
<feature type="region of interest" description="Disordered" evidence="18">
    <location>
        <begin position="220"/>
        <end position="261"/>
    </location>
</feature>
<evidence type="ECO:0000256" key="15">
    <source>
        <dbReference type="ARBA" id="ARBA00023242"/>
    </source>
</evidence>
<dbReference type="Proteomes" id="UP001374579">
    <property type="component" value="Unassembled WGS sequence"/>
</dbReference>
<keyword evidence="14" id="KW-0234">DNA repair</keyword>
<evidence type="ECO:0000256" key="18">
    <source>
        <dbReference type="SAM" id="MobiDB-lite"/>
    </source>
</evidence>
<dbReference type="CDD" id="cd16450">
    <property type="entry name" value="mRING-C3HGC3_RFWD3"/>
    <property type="match status" value="1"/>
</dbReference>
<evidence type="ECO:0000256" key="11">
    <source>
        <dbReference type="ARBA" id="ARBA00022771"/>
    </source>
</evidence>
<dbReference type="GO" id="GO:0008270">
    <property type="term" value="F:zinc ion binding"/>
    <property type="evidence" value="ECO:0007669"/>
    <property type="project" value="UniProtKB-KW"/>
</dbReference>
<evidence type="ECO:0000256" key="1">
    <source>
        <dbReference type="ARBA" id="ARBA00000900"/>
    </source>
</evidence>
<keyword evidence="11 16" id="KW-0863">Zinc-finger</keyword>
<feature type="domain" description="RING-type" evidence="19">
    <location>
        <begin position="266"/>
        <end position="310"/>
    </location>
</feature>
<feature type="compositionally biased region" description="Polar residues" evidence="18">
    <location>
        <begin position="181"/>
        <end position="200"/>
    </location>
</feature>
<evidence type="ECO:0000256" key="4">
    <source>
        <dbReference type="ARBA" id="ARBA00004906"/>
    </source>
</evidence>
<protein>
    <recommendedName>
        <fullName evidence="5">RING-type E3 ubiquitin transferase</fullName>
        <ecNumber evidence="5">2.3.2.27</ecNumber>
    </recommendedName>
</protein>
<dbReference type="InterPro" id="IPR037381">
    <property type="entry name" value="RFWD3"/>
</dbReference>
<comment type="caution">
    <text evidence="20">The sequence shown here is derived from an EMBL/GenBank/DDBJ whole genome shotgun (WGS) entry which is preliminary data.</text>
</comment>
<feature type="region of interest" description="Disordered" evidence="18">
    <location>
        <begin position="1"/>
        <end position="200"/>
    </location>
</feature>
<evidence type="ECO:0000256" key="10">
    <source>
        <dbReference type="ARBA" id="ARBA00022763"/>
    </source>
</evidence>
<dbReference type="Pfam" id="PF23419">
    <property type="entry name" value="WD40_RFWD3"/>
    <property type="match status" value="1"/>
</dbReference>
<comment type="subcellular location">
    <subcellularLocation>
        <location evidence="3">Cytoplasm</location>
    </subcellularLocation>
    <subcellularLocation>
        <location evidence="2">Nucleus</location>
        <location evidence="2">PML body</location>
    </subcellularLocation>
</comment>
<keyword evidence="21" id="KW-1185">Reference proteome</keyword>
<feature type="compositionally biased region" description="Polar residues" evidence="18">
    <location>
        <begin position="157"/>
        <end position="170"/>
    </location>
</feature>
<keyword evidence="13" id="KW-0862">Zinc</keyword>
<dbReference type="GO" id="GO:0016567">
    <property type="term" value="P:protein ubiquitination"/>
    <property type="evidence" value="ECO:0007669"/>
    <property type="project" value="InterPro"/>
</dbReference>
<name>A0AAN9B5F0_9CAEN</name>
<evidence type="ECO:0000256" key="9">
    <source>
        <dbReference type="ARBA" id="ARBA00022737"/>
    </source>
</evidence>
<dbReference type="SMART" id="SM00320">
    <property type="entry name" value="WD40"/>
    <property type="match status" value="3"/>
</dbReference>
<dbReference type="EMBL" id="JBAMIC010000012">
    <property type="protein sequence ID" value="KAK7099177.1"/>
    <property type="molecule type" value="Genomic_DNA"/>
</dbReference>
<dbReference type="PANTHER" id="PTHR16047">
    <property type="entry name" value="RFWD3 PROTEIN"/>
    <property type="match status" value="1"/>
</dbReference>
<keyword evidence="12" id="KW-0833">Ubl conjugation pathway</keyword>
<feature type="compositionally biased region" description="Acidic residues" evidence="18">
    <location>
        <begin position="14"/>
        <end position="60"/>
    </location>
</feature>
<evidence type="ECO:0000256" key="8">
    <source>
        <dbReference type="ARBA" id="ARBA00022679"/>
    </source>
</evidence>
<keyword evidence="8" id="KW-0808">Transferase</keyword>
<dbReference type="EC" id="2.3.2.27" evidence="5"/>
<feature type="compositionally biased region" description="Basic and acidic residues" evidence="18">
    <location>
        <begin position="241"/>
        <end position="256"/>
    </location>
</feature>
<dbReference type="AlphaFoldDB" id="A0AAN9B5F0"/>
<comment type="catalytic activity">
    <reaction evidence="1">
        <text>S-ubiquitinyl-[E2 ubiquitin-conjugating enzyme]-L-cysteine + [acceptor protein]-L-lysine = [E2 ubiquitin-conjugating enzyme]-L-cysteine + N(6)-ubiquitinyl-[acceptor protein]-L-lysine.</text>
        <dbReference type="EC" id="2.3.2.27"/>
    </reaction>
</comment>
<comment type="pathway">
    <text evidence="4">Protein modification; protein ubiquitination.</text>
</comment>
<dbReference type="InterPro" id="IPR001841">
    <property type="entry name" value="Znf_RING"/>
</dbReference>
<accession>A0AAN9B5F0</accession>
<dbReference type="SUPFAM" id="SSF57850">
    <property type="entry name" value="RING/U-box"/>
    <property type="match status" value="1"/>
</dbReference>
<feature type="compositionally biased region" description="Acidic residues" evidence="18">
    <location>
        <begin position="91"/>
        <end position="115"/>
    </location>
</feature>
<dbReference type="InterPro" id="IPR036322">
    <property type="entry name" value="WD40_repeat_dom_sf"/>
</dbReference>
<proteinExistence type="predicted"/>
<keyword evidence="15" id="KW-0539">Nucleus</keyword>
<dbReference type="GO" id="GO:0005737">
    <property type="term" value="C:cytoplasm"/>
    <property type="evidence" value="ECO:0007669"/>
    <property type="project" value="UniProtKB-SubCell"/>
</dbReference>
<evidence type="ECO:0000256" key="14">
    <source>
        <dbReference type="ARBA" id="ARBA00023204"/>
    </source>
</evidence>
<evidence type="ECO:0000313" key="20">
    <source>
        <dbReference type="EMBL" id="KAK7099177.1"/>
    </source>
</evidence>
<evidence type="ECO:0000256" key="7">
    <source>
        <dbReference type="ARBA" id="ARBA00022574"/>
    </source>
</evidence>
<dbReference type="Gene3D" id="3.30.40.10">
    <property type="entry name" value="Zinc/RING finger domain, C3HC4 (zinc finger)"/>
    <property type="match status" value="1"/>
</dbReference>
<feature type="coiled-coil region" evidence="17">
    <location>
        <begin position="329"/>
        <end position="382"/>
    </location>
</feature>
<dbReference type="GO" id="GO:0036297">
    <property type="term" value="P:interstrand cross-link repair"/>
    <property type="evidence" value="ECO:0007669"/>
    <property type="project" value="InterPro"/>
</dbReference>
<dbReference type="PROSITE" id="PS50089">
    <property type="entry name" value="ZF_RING_2"/>
    <property type="match status" value="1"/>
</dbReference>
<dbReference type="InterPro" id="IPR013083">
    <property type="entry name" value="Znf_RING/FYVE/PHD"/>
</dbReference>
<organism evidence="20 21">
    <name type="scientific">Littorina saxatilis</name>
    <dbReference type="NCBI Taxonomy" id="31220"/>
    <lineage>
        <taxon>Eukaryota</taxon>
        <taxon>Metazoa</taxon>
        <taxon>Spiralia</taxon>
        <taxon>Lophotrochozoa</taxon>
        <taxon>Mollusca</taxon>
        <taxon>Gastropoda</taxon>
        <taxon>Caenogastropoda</taxon>
        <taxon>Littorinimorpha</taxon>
        <taxon>Littorinoidea</taxon>
        <taxon>Littorinidae</taxon>
        <taxon>Littorina</taxon>
    </lineage>
</organism>
<evidence type="ECO:0000256" key="13">
    <source>
        <dbReference type="ARBA" id="ARBA00022833"/>
    </source>
</evidence>
<dbReference type="GO" id="GO:0016605">
    <property type="term" value="C:PML body"/>
    <property type="evidence" value="ECO:0007669"/>
    <property type="project" value="UniProtKB-SubCell"/>
</dbReference>
<evidence type="ECO:0000256" key="5">
    <source>
        <dbReference type="ARBA" id="ARBA00012483"/>
    </source>
</evidence>
<evidence type="ECO:0000259" key="19">
    <source>
        <dbReference type="PROSITE" id="PS50089"/>
    </source>
</evidence>
<keyword evidence="6" id="KW-0963">Cytoplasm</keyword>
<keyword evidence="9" id="KW-0677">Repeat</keyword>
<dbReference type="SMART" id="SM00184">
    <property type="entry name" value="RING"/>
    <property type="match status" value="1"/>
</dbReference>
<gene>
    <name evidence="20" type="ORF">V1264_003359</name>
</gene>
<feature type="compositionally biased region" description="Low complexity" evidence="18">
    <location>
        <begin position="395"/>
        <end position="411"/>
    </location>
</feature>
<feature type="compositionally biased region" description="Polar residues" evidence="18">
    <location>
        <begin position="130"/>
        <end position="144"/>
    </location>
</feature>
<reference evidence="20 21" key="1">
    <citation type="submission" date="2024-02" db="EMBL/GenBank/DDBJ databases">
        <title>Chromosome-scale genome assembly of the rough periwinkle Littorina saxatilis.</title>
        <authorList>
            <person name="De Jode A."/>
            <person name="Faria R."/>
            <person name="Formenti G."/>
            <person name="Sims Y."/>
            <person name="Smith T.P."/>
            <person name="Tracey A."/>
            <person name="Wood J.M.D."/>
            <person name="Zagrodzka Z.B."/>
            <person name="Johannesson K."/>
            <person name="Butlin R.K."/>
            <person name="Leder E.H."/>
        </authorList>
    </citation>
    <scope>NUCLEOTIDE SEQUENCE [LARGE SCALE GENOMIC DNA]</scope>
    <source>
        <strain evidence="20">Snail1</strain>
        <tissue evidence="20">Muscle</tissue>
    </source>
</reference>
<evidence type="ECO:0000256" key="3">
    <source>
        <dbReference type="ARBA" id="ARBA00004496"/>
    </source>
</evidence>
<keyword evidence="17" id="KW-0175">Coiled coil</keyword>
<evidence type="ECO:0000256" key="12">
    <source>
        <dbReference type="ARBA" id="ARBA00022786"/>
    </source>
</evidence>
<evidence type="ECO:0000256" key="6">
    <source>
        <dbReference type="ARBA" id="ARBA00022490"/>
    </source>
</evidence>
<dbReference type="InterPro" id="IPR015943">
    <property type="entry name" value="WD40/YVTN_repeat-like_dom_sf"/>
</dbReference>
<dbReference type="Gene3D" id="2.130.10.10">
    <property type="entry name" value="YVTN repeat-like/Quinoprotein amine dehydrogenase"/>
    <property type="match status" value="1"/>
</dbReference>
<keyword evidence="7" id="KW-0853">WD repeat</keyword>